<dbReference type="OrthoDB" id="3262817at2759"/>
<gene>
    <name evidence="2" type="ORF">BD410DRAFT_182466</name>
</gene>
<sequence>MIVSSSVNPHSKTDNHFVVLSYRERSVLVPTPGTYEEALNIAQKLFGLNRVAVNFETNDLDICSGRSVRINESAWEGIFPVLGNVVVCVEDKNYRAQFYNLVEHSGENLTVRGDAPELERRTNGITQKTNFVNGYAPIMASNAAVNPVGIKLEPPSGDSLSYAENTPGSLDDRMREMTLQTEARGAAPIRKRDALPDSSQSSGTPALLRTDTLYNPAVPNTQPTKGPKRVMKNANNGSAHLHIADESRDILPIDLSTVEGDPQDAKQYQINIEYPPRGLSLQFKVKARFSVFKVLKGACKAFNIKPEIAQAAQLKSVLNVNGKRRLMDCPHNETMLEIGVSEYATYVIEVMDHDIDT</sequence>
<dbReference type="AlphaFoldDB" id="A0A4Y7Q6E8"/>
<dbReference type="STRING" id="50990.A0A4Y7Q6E8"/>
<protein>
    <submittedName>
        <fullName evidence="2">Uncharacterized protein</fullName>
    </submittedName>
</protein>
<dbReference type="VEuPathDB" id="FungiDB:BD410DRAFT_182466"/>
<proteinExistence type="predicted"/>
<evidence type="ECO:0000313" key="2">
    <source>
        <dbReference type="EMBL" id="TDL22901.1"/>
    </source>
</evidence>
<dbReference type="EMBL" id="ML170172">
    <property type="protein sequence ID" value="TDL22901.1"/>
    <property type="molecule type" value="Genomic_DNA"/>
</dbReference>
<feature type="region of interest" description="Disordered" evidence="1">
    <location>
        <begin position="182"/>
        <end position="230"/>
    </location>
</feature>
<evidence type="ECO:0000256" key="1">
    <source>
        <dbReference type="SAM" id="MobiDB-lite"/>
    </source>
</evidence>
<keyword evidence="3" id="KW-1185">Reference proteome</keyword>
<organism evidence="2 3">
    <name type="scientific">Rickenella mellea</name>
    <dbReference type="NCBI Taxonomy" id="50990"/>
    <lineage>
        <taxon>Eukaryota</taxon>
        <taxon>Fungi</taxon>
        <taxon>Dikarya</taxon>
        <taxon>Basidiomycota</taxon>
        <taxon>Agaricomycotina</taxon>
        <taxon>Agaricomycetes</taxon>
        <taxon>Hymenochaetales</taxon>
        <taxon>Rickenellaceae</taxon>
        <taxon>Rickenella</taxon>
    </lineage>
</organism>
<reference evidence="2 3" key="1">
    <citation type="submission" date="2018-06" db="EMBL/GenBank/DDBJ databases">
        <title>A transcriptomic atlas of mushroom development highlights an independent origin of complex multicellularity.</title>
        <authorList>
            <consortium name="DOE Joint Genome Institute"/>
            <person name="Krizsan K."/>
            <person name="Almasi E."/>
            <person name="Merenyi Z."/>
            <person name="Sahu N."/>
            <person name="Viragh M."/>
            <person name="Koszo T."/>
            <person name="Mondo S."/>
            <person name="Kiss B."/>
            <person name="Balint B."/>
            <person name="Kues U."/>
            <person name="Barry K."/>
            <person name="Hegedus J.C."/>
            <person name="Henrissat B."/>
            <person name="Johnson J."/>
            <person name="Lipzen A."/>
            <person name="Ohm R."/>
            <person name="Nagy I."/>
            <person name="Pangilinan J."/>
            <person name="Yan J."/>
            <person name="Xiong Y."/>
            <person name="Grigoriev I.V."/>
            <person name="Hibbett D.S."/>
            <person name="Nagy L.G."/>
        </authorList>
    </citation>
    <scope>NUCLEOTIDE SEQUENCE [LARGE SCALE GENOMIC DNA]</scope>
    <source>
        <strain evidence="2 3">SZMC22713</strain>
    </source>
</reference>
<name>A0A4Y7Q6E8_9AGAM</name>
<evidence type="ECO:0000313" key="3">
    <source>
        <dbReference type="Proteomes" id="UP000294933"/>
    </source>
</evidence>
<dbReference type="Proteomes" id="UP000294933">
    <property type="component" value="Unassembled WGS sequence"/>
</dbReference>
<accession>A0A4Y7Q6E8</accession>